<reference evidence="5" key="2">
    <citation type="submission" date="2022-03" db="EMBL/GenBank/DDBJ databases">
        <title>Genome Encyclopedia of Bacteria and Archaea VI: Functional Genomics of Type Strains.</title>
        <authorList>
            <person name="Whitman W."/>
        </authorList>
    </citation>
    <scope>NUCLEOTIDE SEQUENCE</scope>
    <source>
        <strain evidence="5">HSC-15S17</strain>
    </source>
</reference>
<evidence type="ECO:0000313" key="7">
    <source>
        <dbReference type="Proteomes" id="UP001162889"/>
    </source>
</evidence>
<gene>
    <name evidence="4" type="ORF">KVP70_08315</name>
    <name evidence="5" type="ORF">L1274_002059</name>
</gene>
<evidence type="ECO:0000256" key="2">
    <source>
        <dbReference type="SAM" id="SignalP"/>
    </source>
</evidence>
<comment type="caution">
    <text evidence="4">The sequence shown here is derived from an EMBL/GenBank/DDBJ whole genome shotgun (WGS) entry which is preliminary data.</text>
</comment>
<evidence type="ECO:0000259" key="3">
    <source>
        <dbReference type="Pfam" id="PF00497"/>
    </source>
</evidence>
<dbReference type="InterPro" id="IPR001638">
    <property type="entry name" value="Solute-binding_3/MltF_N"/>
</dbReference>
<protein>
    <submittedName>
        <fullName evidence="4">ABC transporter substrate-binding protein</fullName>
    </submittedName>
    <submittedName>
        <fullName evidence="5">Polar amino acid transport system substrate-binding protein</fullName>
    </submittedName>
</protein>
<feature type="domain" description="Solute-binding protein family 3/N-terminal" evidence="3">
    <location>
        <begin position="41"/>
        <end position="256"/>
    </location>
</feature>
<proteinExistence type="predicted"/>
<evidence type="ECO:0000313" key="6">
    <source>
        <dbReference type="Proteomes" id="UP001155901"/>
    </source>
</evidence>
<sequence>MSHRLRTVLLCLLLSAAPAARAADGACAPARVGLSDLGYTSYRDGAAIRGITADVLEAVRQRSGCAFQLEWYPHGRLYAQFFNGQLDLTGASLRTAERDHYGVWLPYAYTHFELLLLNKNAGKFHSLEDFVEHSTARLNVTRGIFYSAATMAQMERLQKLGRLEYVSDYGVVFRKILAGRAEGTLAPPAIHVLHQRRFHMLGTMSATPFAESPRALVGVYVSNRVAAPVRRRYVEALRAVVGDGTVQKIYERYLGEEITRQIFSGGVRDILDALPDS</sequence>
<feature type="chain" id="PRO_5041430580" evidence="2">
    <location>
        <begin position="23"/>
        <end position="277"/>
    </location>
</feature>
<dbReference type="Proteomes" id="UP001162889">
    <property type="component" value="Unassembled WGS sequence"/>
</dbReference>
<keyword evidence="1 2" id="KW-0732">Signal</keyword>
<dbReference type="AlphaFoldDB" id="A0AA41L776"/>
<keyword evidence="7" id="KW-1185">Reference proteome</keyword>
<organism evidence="4 6">
    <name type="scientific">Duganella violaceipulchra</name>
    <dbReference type="NCBI Taxonomy" id="2849652"/>
    <lineage>
        <taxon>Bacteria</taxon>
        <taxon>Pseudomonadati</taxon>
        <taxon>Pseudomonadota</taxon>
        <taxon>Betaproteobacteria</taxon>
        <taxon>Burkholderiales</taxon>
        <taxon>Oxalobacteraceae</taxon>
        <taxon>Telluria group</taxon>
        <taxon>Duganella</taxon>
    </lineage>
</organism>
<feature type="signal peptide" evidence="2">
    <location>
        <begin position="1"/>
        <end position="22"/>
    </location>
</feature>
<name>A0AA41L776_9BURK</name>
<dbReference type="EMBL" id="JAHTGR010000003">
    <property type="protein sequence ID" value="MBV6320935.1"/>
    <property type="molecule type" value="Genomic_DNA"/>
</dbReference>
<evidence type="ECO:0000256" key="1">
    <source>
        <dbReference type="ARBA" id="ARBA00022729"/>
    </source>
</evidence>
<dbReference type="PANTHER" id="PTHR35936:SF38">
    <property type="entry name" value="GLUTAMINE-BINDING PERIPLASMIC PROTEIN"/>
    <property type="match status" value="1"/>
</dbReference>
<dbReference type="RefSeq" id="WP_217941648.1">
    <property type="nucleotide sequence ID" value="NZ_JAHTGR010000003.1"/>
</dbReference>
<dbReference type="Proteomes" id="UP001155901">
    <property type="component" value="Unassembled WGS sequence"/>
</dbReference>
<evidence type="ECO:0000313" key="5">
    <source>
        <dbReference type="EMBL" id="MCP2008351.1"/>
    </source>
</evidence>
<dbReference type="PANTHER" id="PTHR35936">
    <property type="entry name" value="MEMBRANE-BOUND LYTIC MUREIN TRANSGLYCOSYLASE F"/>
    <property type="match status" value="1"/>
</dbReference>
<accession>A0AA41L776</accession>
<reference evidence="4" key="1">
    <citation type="submission" date="2021-07" db="EMBL/GenBank/DDBJ databases">
        <title>Characterization of violacein-producing bacteria and related species.</title>
        <authorList>
            <person name="Wilson H.S."/>
            <person name="De Leon M.E."/>
        </authorList>
    </citation>
    <scope>NUCLEOTIDE SEQUENCE</scope>
    <source>
        <strain evidence="4">HSC-15S17</strain>
    </source>
</reference>
<dbReference type="Pfam" id="PF00497">
    <property type="entry name" value="SBP_bac_3"/>
    <property type="match status" value="1"/>
</dbReference>
<dbReference type="EMBL" id="JALJZU010000004">
    <property type="protein sequence ID" value="MCP2008351.1"/>
    <property type="molecule type" value="Genomic_DNA"/>
</dbReference>
<evidence type="ECO:0000313" key="4">
    <source>
        <dbReference type="EMBL" id="MBV6320935.1"/>
    </source>
</evidence>